<evidence type="ECO:0000313" key="10">
    <source>
        <dbReference type="Proteomes" id="UP000051184"/>
    </source>
</evidence>
<dbReference type="OrthoDB" id="9782163at2"/>
<comment type="subcellular location">
    <subcellularLocation>
        <location evidence="1">Cell membrane</location>
        <topology evidence="1">Peripheral membrane protein</topology>
    </subcellularLocation>
</comment>
<name>A0A0P1ISV7_9RHOB</name>
<dbReference type="EC" id="3.6.3.-" evidence="9"/>
<dbReference type="RefSeq" id="WP_082625901.1">
    <property type="nucleotide sequence ID" value="NZ_CYTO01000009.1"/>
</dbReference>
<gene>
    <name evidence="9" type="primary">bioM</name>
    <name evidence="9" type="ORF">TA5114_02492</name>
</gene>
<evidence type="ECO:0000256" key="7">
    <source>
        <dbReference type="ARBA" id="ARBA00023136"/>
    </source>
</evidence>
<dbReference type="InterPro" id="IPR003439">
    <property type="entry name" value="ABC_transporter-like_ATP-bd"/>
</dbReference>
<dbReference type="GO" id="GO:0043190">
    <property type="term" value="C:ATP-binding cassette (ABC) transporter complex"/>
    <property type="evidence" value="ECO:0007669"/>
    <property type="project" value="TreeGrafter"/>
</dbReference>
<dbReference type="InterPro" id="IPR050095">
    <property type="entry name" value="ECF_ABC_transporter_ATP-bd"/>
</dbReference>
<keyword evidence="4" id="KW-0547">Nucleotide-binding</keyword>
<keyword evidence="2" id="KW-0813">Transport</keyword>
<dbReference type="SMART" id="SM00382">
    <property type="entry name" value="AAA"/>
    <property type="match status" value="1"/>
</dbReference>
<dbReference type="InterPro" id="IPR027417">
    <property type="entry name" value="P-loop_NTPase"/>
</dbReference>
<dbReference type="GO" id="GO:0016887">
    <property type="term" value="F:ATP hydrolysis activity"/>
    <property type="evidence" value="ECO:0007669"/>
    <property type="project" value="InterPro"/>
</dbReference>
<keyword evidence="5 9" id="KW-0067">ATP-binding</keyword>
<dbReference type="EMBL" id="CYUE01000020">
    <property type="protein sequence ID" value="CUK26676.1"/>
    <property type="molecule type" value="Genomic_DNA"/>
</dbReference>
<proteinExistence type="predicted"/>
<dbReference type="PANTHER" id="PTHR43553:SF27">
    <property type="entry name" value="ENERGY-COUPLING FACTOR TRANSPORTER ATP-BINDING PROTEIN ECFA2"/>
    <property type="match status" value="1"/>
</dbReference>
<dbReference type="AlphaFoldDB" id="A0A0P1ISV7"/>
<evidence type="ECO:0000256" key="5">
    <source>
        <dbReference type="ARBA" id="ARBA00022840"/>
    </source>
</evidence>
<evidence type="ECO:0000256" key="2">
    <source>
        <dbReference type="ARBA" id="ARBA00022448"/>
    </source>
</evidence>
<dbReference type="SUPFAM" id="SSF52540">
    <property type="entry name" value="P-loop containing nucleoside triphosphate hydrolases"/>
    <property type="match status" value="1"/>
</dbReference>
<protein>
    <submittedName>
        <fullName evidence="9">Biotin transport ATP-binding protein BioM</fullName>
        <ecNumber evidence="9">3.6.3.-</ecNumber>
    </submittedName>
</protein>
<evidence type="ECO:0000256" key="6">
    <source>
        <dbReference type="ARBA" id="ARBA00022967"/>
    </source>
</evidence>
<evidence type="ECO:0000256" key="4">
    <source>
        <dbReference type="ARBA" id="ARBA00022741"/>
    </source>
</evidence>
<keyword evidence="9" id="KW-0378">Hydrolase</keyword>
<dbReference type="Pfam" id="PF00005">
    <property type="entry name" value="ABC_tran"/>
    <property type="match status" value="1"/>
</dbReference>
<accession>A0A0P1ISV7</accession>
<reference evidence="10" key="1">
    <citation type="submission" date="2015-09" db="EMBL/GenBank/DDBJ databases">
        <authorList>
            <person name="Rodrigo-Torres Lidia"/>
            <person name="Arahal R.David."/>
        </authorList>
    </citation>
    <scope>NUCLEOTIDE SEQUENCE [LARGE SCALE GENOMIC DNA]</scope>
    <source>
        <strain evidence="10">CECT 5114</strain>
    </source>
</reference>
<dbReference type="Proteomes" id="UP000051184">
    <property type="component" value="Unassembled WGS sequence"/>
</dbReference>
<keyword evidence="10" id="KW-1185">Reference proteome</keyword>
<dbReference type="GO" id="GO:0042626">
    <property type="term" value="F:ATPase-coupled transmembrane transporter activity"/>
    <property type="evidence" value="ECO:0007669"/>
    <property type="project" value="TreeGrafter"/>
</dbReference>
<evidence type="ECO:0000313" key="9">
    <source>
        <dbReference type="EMBL" id="CUK26676.1"/>
    </source>
</evidence>
<feature type="domain" description="ABC transporter" evidence="8">
    <location>
        <begin position="7"/>
        <end position="233"/>
    </location>
</feature>
<keyword evidence="6" id="KW-1278">Translocase</keyword>
<dbReference type="PANTHER" id="PTHR43553">
    <property type="entry name" value="HEAVY METAL TRANSPORTER"/>
    <property type="match status" value="1"/>
</dbReference>
<keyword evidence="7" id="KW-0472">Membrane</keyword>
<organism evidence="9 10">
    <name type="scientific">Cognatishimia activa</name>
    <dbReference type="NCBI Taxonomy" id="1715691"/>
    <lineage>
        <taxon>Bacteria</taxon>
        <taxon>Pseudomonadati</taxon>
        <taxon>Pseudomonadota</taxon>
        <taxon>Alphaproteobacteria</taxon>
        <taxon>Rhodobacterales</taxon>
        <taxon>Paracoccaceae</taxon>
        <taxon>Cognatishimia</taxon>
    </lineage>
</organism>
<dbReference type="GO" id="GO:0005524">
    <property type="term" value="F:ATP binding"/>
    <property type="evidence" value="ECO:0007669"/>
    <property type="project" value="UniProtKB-KW"/>
</dbReference>
<dbReference type="InterPro" id="IPR015856">
    <property type="entry name" value="ABC_transpr_CbiO/EcfA_su"/>
</dbReference>
<evidence type="ECO:0000259" key="8">
    <source>
        <dbReference type="PROSITE" id="PS50893"/>
    </source>
</evidence>
<sequence length="242" mass="26347">MNMPSRIELRDAKFEVEGKAILHGLDLDIAAPRIGIIGRNGSGKSTLARLLVGLVAPSSGDVRINGHDLAKDRRAALREVGILFQNPEHQIIFPTVIEEIAFGVGQLGQSKTEAAENAKEILARFGLSHWENAYIASLSQGQKHLVCLMAIVAMAPKLLILDEPFAGLDIPTKAQLTRYLAHYEGSLVHITHDLADLEGYEQLIWIDQGNIKMTGARDDVIAAYLEAMHALGGDDDLADLSR</sequence>
<evidence type="ECO:0000256" key="3">
    <source>
        <dbReference type="ARBA" id="ARBA00022475"/>
    </source>
</evidence>
<dbReference type="InterPro" id="IPR003593">
    <property type="entry name" value="AAA+_ATPase"/>
</dbReference>
<evidence type="ECO:0000256" key="1">
    <source>
        <dbReference type="ARBA" id="ARBA00004202"/>
    </source>
</evidence>
<dbReference type="STRING" id="1715691.TA5113_01321"/>
<keyword evidence="3" id="KW-1003">Cell membrane</keyword>
<dbReference type="CDD" id="cd03225">
    <property type="entry name" value="ABC_cobalt_CbiO_domain1"/>
    <property type="match status" value="1"/>
</dbReference>
<dbReference type="PROSITE" id="PS50893">
    <property type="entry name" value="ABC_TRANSPORTER_2"/>
    <property type="match status" value="1"/>
</dbReference>
<dbReference type="Gene3D" id="3.40.50.300">
    <property type="entry name" value="P-loop containing nucleotide triphosphate hydrolases"/>
    <property type="match status" value="1"/>
</dbReference>